<evidence type="ECO:0000259" key="14">
    <source>
        <dbReference type="PROSITE" id="PS51465"/>
    </source>
</evidence>
<dbReference type="GeneTree" id="ENSGT00940000160714"/>
<evidence type="ECO:0000256" key="10">
    <source>
        <dbReference type="ARBA" id="ARBA00038484"/>
    </source>
</evidence>
<feature type="transmembrane region" description="Helical" evidence="12">
    <location>
        <begin position="316"/>
        <end position="341"/>
    </location>
</feature>
<comment type="caution">
    <text evidence="11">Lacks conserved residue(s) required for the propagation of feature annotation.</text>
</comment>
<dbReference type="InterPro" id="IPR036058">
    <property type="entry name" value="Kazal_dom_sf"/>
</dbReference>
<evidence type="ECO:0000256" key="5">
    <source>
        <dbReference type="ARBA" id="ARBA00022737"/>
    </source>
</evidence>
<evidence type="ECO:0000259" key="13">
    <source>
        <dbReference type="PROSITE" id="PS50026"/>
    </source>
</evidence>
<dbReference type="GO" id="GO:0005886">
    <property type="term" value="C:plasma membrane"/>
    <property type="evidence" value="ECO:0007669"/>
    <property type="project" value="TreeGrafter"/>
</dbReference>
<dbReference type="Proteomes" id="UP000314986">
    <property type="component" value="Unassembled WGS sequence"/>
</dbReference>
<reference evidence="15" key="4">
    <citation type="submission" date="2025-08" db="UniProtKB">
        <authorList>
            <consortium name="Ensembl"/>
        </authorList>
    </citation>
    <scope>IDENTIFICATION</scope>
</reference>
<evidence type="ECO:0000256" key="4">
    <source>
        <dbReference type="ARBA" id="ARBA00022729"/>
    </source>
</evidence>
<keyword evidence="2 11" id="KW-0245">EGF-like domain</keyword>
<dbReference type="PANTHER" id="PTHR21632">
    <property type="entry name" value="REGULATORY PROTEIN ZESTE"/>
    <property type="match status" value="1"/>
</dbReference>
<dbReference type="Ensembl" id="ENSCMIT00000046324.1">
    <property type="protein sequence ID" value="ENSCMIP00000045671.1"/>
    <property type="gene ID" value="ENSCMIG00000018817.1"/>
</dbReference>
<reference evidence="16" key="3">
    <citation type="journal article" date="2014" name="Nature">
        <title>Elephant shark genome provides unique insights into gnathostome evolution.</title>
        <authorList>
            <consortium name="International Elephant Shark Genome Sequencing Consortium"/>
            <person name="Venkatesh B."/>
            <person name="Lee A.P."/>
            <person name="Ravi V."/>
            <person name="Maurya A.K."/>
            <person name="Lian M.M."/>
            <person name="Swann J.B."/>
            <person name="Ohta Y."/>
            <person name="Flajnik M.F."/>
            <person name="Sutoh Y."/>
            <person name="Kasahara M."/>
            <person name="Hoon S."/>
            <person name="Gangu V."/>
            <person name="Roy S.W."/>
            <person name="Irimia M."/>
            <person name="Korzh V."/>
            <person name="Kondrychyn I."/>
            <person name="Lim Z.W."/>
            <person name="Tay B.H."/>
            <person name="Tohari S."/>
            <person name="Kong K.W."/>
            <person name="Ho S."/>
            <person name="Lorente-Galdos B."/>
            <person name="Quilez J."/>
            <person name="Marques-Bonet T."/>
            <person name="Raney B.J."/>
            <person name="Ingham P.W."/>
            <person name="Tay A."/>
            <person name="Hillier L.W."/>
            <person name="Minx P."/>
            <person name="Boehm T."/>
            <person name="Wilson R.K."/>
            <person name="Brenner S."/>
            <person name="Warren W.C."/>
        </authorList>
    </citation>
    <scope>NUCLEOTIDE SEQUENCE [LARGE SCALE GENOMIC DNA]</scope>
</reference>
<comment type="similarity">
    <text evidence="10">Belongs to the tomoregulin family.</text>
</comment>
<dbReference type="PROSITE" id="PS51465">
    <property type="entry name" value="KAZAL_2"/>
    <property type="match status" value="2"/>
</dbReference>
<dbReference type="SMART" id="SM00280">
    <property type="entry name" value="KAZAL"/>
    <property type="match status" value="2"/>
</dbReference>
<feature type="domain" description="Kazal-like" evidence="14">
    <location>
        <begin position="183"/>
        <end position="231"/>
    </location>
</feature>
<dbReference type="InParanoid" id="A0A4W3K2I2"/>
<evidence type="ECO:0000313" key="15">
    <source>
        <dbReference type="Ensembl" id="ENSCMIP00000045671.1"/>
    </source>
</evidence>
<keyword evidence="5" id="KW-0677">Repeat</keyword>
<evidence type="ECO:0000256" key="11">
    <source>
        <dbReference type="PROSITE-ProRule" id="PRU00076"/>
    </source>
</evidence>
<keyword evidence="9" id="KW-0325">Glycoprotein</keyword>
<dbReference type="SUPFAM" id="SSF57196">
    <property type="entry name" value="EGF/Laminin"/>
    <property type="match status" value="1"/>
</dbReference>
<dbReference type="Gene3D" id="2.10.25.10">
    <property type="entry name" value="Laminin"/>
    <property type="match status" value="1"/>
</dbReference>
<keyword evidence="7 12" id="KW-0472">Membrane</keyword>
<keyword evidence="3 12" id="KW-0812">Transmembrane</keyword>
<evidence type="ECO:0000256" key="8">
    <source>
        <dbReference type="ARBA" id="ARBA00023157"/>
    </source>
</evidence>
<dbReference type="FunFam" id="3.30.60.30:FF:000020">
    <property type="entry name" value="tomoregulin-2 isoform X2"/>
    <property type="match status" value="1"/>
</dbReference>
<reference evidence="16" key="1">
    <citation type="journal article" date="2006" name="Science">
        <title>Ancient noncoding elements conserved in the human genome.</title>
        <authorList>
            <person name="Venkatesh B."/>
            <person name="Kirkness E.F."/>
            <person name="Loh Y.H."/>
            <person name="Halpern A.L."/>
            <person name="Lee A.P."/>
            <person name="Johnson J."/>
            <person name="Dandona N."/>
            <person name="Viswanathan L.D."/>
            <person name="Tay A."/>
            <person name="Venter J.C."/>
            <person name="Strausberg R.L."/>
            <person name="Brenner S."/>
        </authorList>
    </citation>
    <scope>NUCLEOTIDE SEQUENCE [LARGE SCALE GENOMIC DNA]</scope>
</reference>
<feature type="disulfide bond" evidence="11">
    <location>
        <begin position="290"/>
        <end position="299"/>
    </location>
</feature>
<dbReference type="CDD" id="cd00104">
    <property type="entry name" value="KAZAL_FS"/>
    <property type="match status" value="2"/>
</dbReference>
<keyword evidence="16" id="KW-1185">Reference proteome</keyword>
<evidence type="ECO:0000256" key="2">
    <source>
        <dbReference type="ARBA" id="ARBA00022536"/>
    </source>
</evidence>
<keyword evidence="4" id="KW-0732">Signal</keyword>
<comment type="subcellular location">
    <subcellularLocation>
        <location evidence="1">Membrane</location>
        <topology evidence="1">Single-pass type I membrane protein</topology>
    </subcellularLocation>
</comment>
<dbReference type="GO" id="GO:0006950">
    <property type="term" value="P:response to stress"/>
    <property type="evidence" value="ECO:0007669"/>
    <property type="project" value="UniProtKB-ARBA"/>
</dbReference>
<dbReference type="FunFam" id="3.30.60.30:FF:000002">
    <property type="entry name" value="tomoregulin-2 isoform X1"/>
    <property type="match status" value="1"/>
</dbReference>
<accession>A0A4W3K2I2</accession>
<proteinExistence type="inferred from homology"/>
<dbReference type="InterPro" id="IPR002350">
    <property type="entry name" value="Kazal_dom"/>
</dbReference>
<reference evidence="16" key="2">
    <citation type="journal article" date="2007" name="PLoS Biol.">
        <title>Survey sequencing and comparative analysis of the elephant shark (Callorhinchus milii) genome.</title>
        <authorList>
            <person name="Venkatesh B."/>
            <person name="Kirkness E.F."/>
            <person name="Loh Y.H."/>
            <person name="Halpern A.L."/>
            <person name="Lee A.P."/>
            <person name="Johnson J."/>
            <person name="Dandona N."/>
            <person name="Viswanathan L.D."/>
            <person name="Tay A."/>
            <person name="Venter J.C."/>
            <person name="Strausberg R.L."/>
            <person name="Brenner S."/>
        </authorList>
    </citation>
    <scope>NUCLEOTIDE SEQUENCE [LARGE SCALE GENOMIC DNA]</scope>
</reference>
<dbReference type="PROSITE" id="PS00022">
    <property type="entry name" value="EGF_1"/>
    <property type="match status" value="1"/>
</dbReference>
<dbReference type="PROSITE" id="PS50026">
    <property type="entry name" value="EGF_3"/>
    <property type="match status" value="1"/>
</dbReference>
<reference evidence="15" key="5">
    <citation type="submission" date="2025-09" db="UniProtKB">
        <authorList>
            <consortium name="Ensembl"/>
        </authorList>
    </citation>
    <scope>IDENTIFICATION</scope>
</reference>
<evidence type="ECO:0000256" key="7">
    <source>
        <dbReference type="ARBA" id="ARBA00023136"/>
    </source>
</evidence>
<dbReference type="Pfam" id="PF07648">
    <property type="entry name" value="Kazal_2"/>
    <property type="match status" value="2"/>
</dbReference>
<dbReference type="InterPro" id="IPR000742">
    <property type="entry name" value="EGF"/>
</dbReference>
<feature type="domain" description="EGF-like" evidence="13">
    <location>
        <begin position="263"/>
        <end position="300"/>
    </location>
</feature>
<feature type="domain" description="Kazal-like" evidence="14">
    <location>
        <begin position="85"/>
        <end position="139"/>
    </location>
</feature>
<evidence type="ECO:0000256" key="9">
    <source>
        <dbReference type="ARBA" id="ARBA00023180"/>
    </source>
</evidence>
<organism evidence="15 16">
    <name type="scientific">Callorhinchus milii</name>
    <name type="common">Ghost shark</name>
    <dbReference type="NCBI Taxonomy" id="7868"/>
    <lineage>
        <taxon>Eukaryota</taxon>
        <taxon>Metazoa</taxon>
        <taxon>Chordata</taxon>
        <taxon>Craniata</taxon>
        <taxon>Vertebrata</taxon>
        <taxon>Chondrichthyes</taxon>
        <taxon>Holocephali</taxon>
        <taxon>Chimaeriformes</taxon>
        <taxon>Callorhinchidae</taxon>
        <taxon>Callorhinchus</taxon>
    </lineage>
</organism>
<keyword evidence="6 12" id="KW-1133">Transmembrane helix</keyword>
<evidence type="ECO:0000256" key="6">
    <source>
        <dbReference type="ARBA" id="ARBA00022989"/>
    </source>
</evidence>
<evidence type="ECO:0000256" key="12">
    <source>
        <dbReference type="SAM" id="Phobius"/>
    </source>
</evidence>
<dbReference type="PROSITE" id="PS01186">
    <property type="entry name" value="EGF_2"/>
    <property type="match status" value="1"/>
</dbReference>
<name>A0A4W3K2I2_CALMI</name>
<dbReference type="OMA" id="ARGSCYS"/>
<dbReference type="AlphaFoldDB" id="A0A4W3K2I2"/>
<evidence type="ECO:0000256" key="1">
    <source>
        <dbReference type="ARBA" id="ARBA00004479"/>
    </source>
</evidence>
<dbReference type="SUPFAM" id="SSF100895">
    <property type="entry name" value="Kazal-type serine protease inhibitors"/>
    <property type="match status" value="2"/>
</dbReference>
<protein>
    <submittedName>
        <fullName evidence="15">Transmembrane protein with EGF like and two follistatin like domains 1</fullName>
    </submittedName>
</protein>
<evidence type="ECO:0000256" key="3">
    <source>
        <dbReference type="ARBA" id="ARBA00022692"/>
    </source>
</evidence>
<dbReference type="Gene3D" id="3.30.60.30">
    <property type="match status" value="2"/>
</dbReference>
<evidence type="ECO:0000313" key="16">
    <source>
        <dbReference type="Proteomes" id="UP000314986"/>
    </source>
</evidence>
<dbReference type="PANTHER" id="PTHR21632:SF3">
    <property type="entry name" value="TOMOREGULIN-1"/>
    <property type="match status" value="1"/>
</dbReference>
<feature type="disulfide bond" evidence="11">
    <location>
        <begin position="267"/>
        <end position="277"/>
    </location>
</feature>
<keyword evidence="8 11" id="KW-1015">Disulfide bond</keyword>
<sequence>MSTISILKIEKEKTKNNAFREILCVCTYVTIWIFLHFDETCNLLQIMLPCLIYIEICFAEFNERENDFKMCDETTCRYAGVCTEVGDDLTCSCQFQCHTNYIPVCGSNGDAYQNECFLRLAACKYQKEITVITDGPCYTENGSGSGEGEYEGSGTERRPKHAKCGKCKYGAECDEDAEDVWCVCNIDCIRFNYNPVCASNGKSYDSPCLVKEASCQRQERIEVKHLGKCLDDASSLGKKDDGFQFGPEVKDASDQREDDYTGNYQLCSENICIHGKCEYIYARRETSCLCESGYTGQRCENRDFNILYVVPSGQKLHYVLIAAIIGAVQIAIIVAVVMCITRKCPKNNRGRRQKQNLGHFNADCTTSSRMV</sequence>